<evidence type="ECO:0000256" key="1">
    <source>
        <dbReference type="ARBA" id="ARBA00004184"/>
    </source>
</evidence>
<dbReference type="Pfam" id="PF01602">
    <property type="entry name" value="Adaptin_N"/>
    <property type="match status" value="1"/>
</dbReference>
<gene>
    <name evidence="9" type="ORF">BcabD6B2_34780</name>
</gene>
<dbReference type="EMBL" id="BPLF01000003">
    <property type="protein sequence ID" value="GIX64043.1"/>
    <property type="molecule type" value="Genomic_DNA"/>
</dbReference>
<feature type="domain" description="Clathrin/coatomer adaptor adaptin-like N-terminal" evidence="8">
    <location>
        <begin position="29"/>
        <end position="592"/>
    </location>
</feature>
<dbReference type="InterPro" id="IPR011989">
    <property type="entry name" value="ARM-like"/>
</dbReference>
<evidence type="ECO:0000313" key="9">
    <source>
        <dbReference type="EMBL" id="GIX64043.1"/>
    </source>
</evidence>
<evidence type="ECO:0000256" key="6">
    <source>
        <dbReference type="PIRSR" id="PIRSR037091-1"/>
    </source>
</evidence>
<dbReference type="PANTHER" id="PTHR22780">
    <property type="entry name" value="ADAPTIN, ALPHA/GAMMA/EPSILON"/>
    <property type="match status" value="1"/>
</dbReference>
<dbReference type="GO" id="GO:0035615">
    <property type="term" value="F:clathrin adaptor activity"/>
    <property type="evidence" value="ECO:0007669"/>
    <property type="project" value="InterPro"/>
</dbReference>
<dbReference type="GeneID" id="94195524"/>
<dbReference type="SUPFAM" id="SSF48371">
    <property type="entry name" value="ARM repeat"/>
    <property type="match status" value="1"/>
</dbReference>
<comment type="function">
    <text evidence="5">Adaptins are components of the adaptor complexes which link clathrin to receptors in coated vesicles. Clathrin-associated protein complexes are believed to interact with the cytoplasmic tails of membrane proteins, leading to their selection and concentration.</text>
</comment>
<feature type="binding site" evidence="6">
    <location>
        <begin position="52"/>
        <end position="56"/>
    </location>
    <ligand>
        <name>a 1,2-diacyl-sn-glycero-3-phospho-(1D-myo-inositol-3,4,5-trisphosphate)</name>
        <dbReference type="ChEBI" id="CHEBI:57836"/>
    </ligand>
</feature>
<organism evidence="9 10">
    <name type="scientific">Babesia caballi</name>
    <dbReference type="NCBI Taxonomy" id="5871"/>
    <lineage>
        <taxon>Eukaryota</taxon>
        <taxon>Sar</taxon>
        <taxon>Alveolata</taxon>
        <taxon>Apicomplexa</taxon>
        <taxon>Aconoidasida</taxon>
        <taxon>Piroplasmida</taxon>
        <taxon>Babesiidae</taxon>
        <taxon>Babesia</taxon>
    </lineage>
</organism>
<dbReference type="InterPro" id="IPR002553">
    <property type="entry name" value="Clathrin/coatomer_adapt-like_N"/>
</dbReference>
<evidence type="ECO:0000313" key="10">
    <source>
        <dbReference type="Proteomes" id="UP001497744"/>
    </source>
</evidence>
<evidence type="ECO:0000256" key="3">
    <source>
        <dbReference type="ARBA" id="ARBA00022927"/>
    </source>
</evidence>
<keyword evidence="4 5" id="KW-0472">Membrane</keyword>
<evidence type="ECO:0000259" key="8">
    <source>
        <dbReference type="Pfam" id="PF01602"/>
    </source>
</evidence>
<feature type="binding site" evidence="6">
    <location>
        <begin position="7"/>
        <end position="8"/>
    </location>
    <ligand>
        <name>a 1,2-diacyl-sn-glycero-3-phospho-(1D-myo-inositol-3,4,5-trisphosphate)</name>
        <dbReference type="ChEBI" id="CHEBI:57836"/>
    </ligand>
</feature>
<comment type="similarity">
    <text evidence="5">Belongs to the adaptor complexes large subunit family.</text>
</comment>
<name>A0AAV4LVM9_BABCB</name>
<keyword evidence="5" id="KW-0168">Coated pit</keyword>
<protein>
    <recommendedName>
        <fullName evidence="5">AP-2 complex subunit alpha</fullName>
    </recommendedName>
</protein>
<comment type="caution">
    <text evidence="9">The sequence shown here is derived from an EMBL/GenBank/DDBJ whole genome shotgun (WGS) entry which is preliminary data.</text>
</comment>
<comment type="subcellular location">
    <subcellularLocation>
        <location evidence="1">Endomembrane system</location>
        <topology evidence="1">Peripheral membrane protein</topology>
    </subcellularLocation>
    <subcellularLocation>
        <location evidence="5">Membrane</location>
        <location evidence="5">Coated pit</location>
    </subcellularLocation>
</comment>
<dbReference type="GO" id="GO:0072583">
    <property type="term" value="P:clathrin-dependent endocytosis"/>
    <property type="evidence" value="ECO:0007669"/>
    <property type="project" value="InterPro"/>
</dbReference>
<dbReference type="Proteomes" id="UP001497744">
    <property type="component" value="Unassembled WGS sequence"/>
</dbReference>
<reference evidence="9 10" key="1">
    <citation type="submission" date="2021-06" db="EMBL/GenBank/DDBJ databases">
        <title>Genome sequence of Babesia caballi.</title>
        <authorList>
            <person name="Yamagishi J."/>
            <person name="Kidaka T."/>
            <person name="Ochi A."/>
        </authorList>
    </citation>
    <scope>NUCLEOTIDE SEQUENCE [LARGE SCALE GENOMIC DNA]</scope>
    <source>
        <strain evidence="9">USDA-D6B2</strain>
    </source>
</reference>
<dbReference type="RefSeq" id="XP_067716112.1">
    <property type="nucleotide sequence ID" value="XM_067860011.1"/>
</dbReference>
<dbReference type="PIRSF" id="PIRSF037091">
    <property type="entry name" value="AP2_complex_alpha"/>
    <property type="match status" value="1"/>
</dbReference>
<dbReference type="Gene3D" id="2.60.40.1230">
    <property type="match status" value="1"/>
</dbReference>
<dbReference type="InterPro" id="IPR050840">
    <property type="entry name" value="Adaptor_Complx_Large_Subunit"/>
</dbReference>
<feature type="compositionally biased region" description="Low complexity" evidence="7">
    <location>
        <begin position="640"/>
        <end position="675"/>
    </location>
</feature>
<evidence type="ECO:0000256" key="7">
    <source>
        <dbReference type="SAM" id="MobiDB-lite"/>
    </source>
</evidence>
<dbReference type="GO" id="GO:0006886">
    <property type="term" value="P:intracellular protein transport"/>
    <property type="evidence" value="ECO:0007669"/>
    <property type="project" value="UniProtKB-UniRule"/>
</dbReference>
<keyword evidence="3 5" id="KW-0653">Protein transport</keyword>
<keyword evidence="5" id="KW-0254">Endocytosis</keyword>
<proteinExistence type="inferred from homology"/>
<sequence>MAAQHVRGLVKFITDVNGYSTDRERRHRVLEEVSKIRGRFDERGLSGYDKRKCILKLLYIHMLGYEIDVGYVEAVQLMASSSFQEKNAGYMGFEVLLGDLADVRRLAINTTLEDLHSSSEHVQALALNSIANSSCPEIRERVFDDVVRVLLSALPESVMLRKKLYMCVLQFLRLDRDRFPLQNWKRKMFDLLSQETDFGCLLALANLLLEFVRMKPNAWDHCMPLVIEALMRLLSGSAAAESYYSLTSPWLMLKLLTLLATVQPSSSARYLQTLVHVLERLVRRMNSIKIPLSNRRLVVGGEASHHAKVMAWLLKMSIAVETVRVIVAWQPHLSGFSVAPVFDFISRLLTSKSSHVYINALEIADCMLDNATLLPLLKKLLPQFLTLLGSSDPTVKCRTVWVASRLCDERNWRSVVPEMLSVLRSSNVPTQNFVVPLLLGCVEQYVPPGPLYVDFVFKVVHFTHDPAPLESVPRVLRGNAHSFGELVASRCITALSEGPVSDVLLRICATMLGEHGHLVSHVTPLAEQGQLLRRHFVIGSPPTQTIVLTTLAKYSARDLSLLGPVEQFIEKQTTHLDPCVQSTACELLRIMLLGSPVFESLLIDDRGSRGAIPAIEKQGREILGLNDVDNISEHHRILARSNRSRSPSISSSSSHSSSHSSTSSHCTSSHSSATSDHSDAGEHLLHDRLLTNAPGVLFHDAAISVLVEQGYRGFEAKLLVRVAMKDNAARSVRLKTAVVQCAVGLEVTEHNSVTCDLHPGERVGHRLSFVLIGSFGDLPHYTLDYDVELSPKRFYSRKVSLKLPIALHKFMAPLAVGTEHFDRLWGPISAHEDQRDASVSCELSAACGIIRQCLNAHVVQASGREAWFTCSCDCANGSTIVCAGRLSVIARGRLLSITVRGSTKHAVTGVSTTVVSALESAPFGQHIH</sequence>
<feature type="binding site" evidence="6">
    <location>
        <position position="48"/>
    </location>
    <ligand>
        <name>a 1,2-diacyl-sn-glycero-3-phospho-(1D-myo-inositol-3,4,5-trisphosphate)</name>
        <dbReference type="ChEBI" id="CHEBI:57836"/>
    </ligand>
</feature>
<evidence type="ECO:0000256" key="5">
    <source>
        <dbReference type="PIRNR" id="PIRNR037091"/>
    </source>
</evidence>
<keyword evidence="2 5" id="KW-0813">Transport</keyword>
<evidence type="ECO:0000256" key="4">
    <source>
        <dbReference type="ARBA" id="ARBA00023136"/>
    </source>
</evidence>
<accession>A0AAV4LVM9</accession>
<dbReference type="InterPro" id="IPR016024">
    <property type="entry name" value="ARM-type_fold"/>
</dbReference>
<dbReference type="InterPro" id="IPR017104">
    <property type="entry name" value="AP2_complex_asu"/>
</dbReference>
<evidence type="ECO:0000256" key="2">
    <source>
        <dbReference type="ARBA" id="ARBA00022448"/>
    </source>
</evidence>
<dbReference type="Gene3D" id="1.25.10.10">
    <property type="entry name" value="Leucine-rich Repeat Variant"/>
    <property type="match status" value="1"/>
</dbReference>
<feature type="region of interest" description="Disordered" evidence="7">
    <location>
        <begin position="639"/>
        <end position="680"/>
    </location>
</feature>
<keyword evidence="10" id="KW-1185">Reference proteome</keyword>
<dbReference type="AlphaFoldDB" id="A0AAV4LVM9"/>
<dbReference type="GO" id="GO:0030122">
    <property type="term" value="C:AP-2 adaptor complex"/>
    <property type="evidence" value="ECO:0007669"/>
    <property type="project" value="InterPro"/>
</dbReference>